<dbReference type="GO" id="GO:0003841">
    <property type="term" value="F:1-acylglycerol-3-phosphate O-acyltransferase activity"/>
    <property type="evidence" value="ECO:0007669"/>
    <property type="project" value="UniProtKB-EC"/>
</dbReference>
<keyword evidence="3 7" id="KW-0808">Transferase</keyword>
<dbReference type="PANTHER" id="PTHR10434:SF64">
    <property type="entry name" value="1-ACYL-SN-GLYCEROL-3-PHOSPHATE ACYLTRANSFERASE-RELATED"/>
    <property type="match status" value="1"/>
</dbReference>
<dbReference type="AlphaFoldDB" id="A0A7U7GEM6"/>
<keyword evidence="4" id="KW-0443">Lipid metabolism</keyword>
<keyword evidence="5 7" id="KW-0012">Acyltransferase</keyword>
<dbReference type="SUPFAM" id="SSF69593">
    <property type="entry name" value="Glycerol-3-phosphate (1)-acyltransferase"/>
    <property type="match status" value="1"/>
</dbReference>
<name>A0A7U7GEM6_9GAMM</name>
<accession>A0A7U7GEM6</accession>
<comment type="caution">
    <text evidence="7">The sequence shown here is derived from an EMBL/GenBank/DDBJ whole genome shotgun (WGS) entry which is preliminary data.</text>
</comment>
<dbReference type="EC" id="2.3.1.51" evidence="7"/>
<feature type="domain" description="Phospholipid/glycerol acyltransferase" evidence="6">
    <location>
        <begin position="75"/>
        <end position="187"/>
    </location>
</feature>
<dbReference type="InterPro" id="IPR002123">
    <property type="entry name" value="Plipid/glycerol_acylTrfase"/>
</dbReference>
<evidence type="ECO:0000313" key="8">
    <source>
        <dbReference type="Proteomes" id="UP000019184"/>
    </source>
</evidence>
<evidence type="ECO:0000259" key="6">
    <source>
        <dbReference type="SMART" id="SM00563"/>
    </source>
</evidence>
<proteinExistence type="predicted"/>
<evidence type="ECO:0000256" key="3">
    <source>
        <dbReference type="ARBA" id="ARBA00022679"/>
    </source>
</evidence>
<evidence type="ECO:0000256" key="5">
    <source>
        <dbReference type="ARBA" id="ARBA00023315"/>
    </source>
</evidence>
<evidence type="ECO:0000313" key="7">
    <source>
        <dbReference type="EMBL" id="CDH46709.1"/>
    </source>
</evidence>
<evidence type="ECO:0000256" key="1">
    <source>
        <dbReference type="ARBA" id="ARBA00005189"/>
    </source>
</evidence>
<reference evidence="7 8" key="1">
    <citation type="journal article" date="2014" name="ISME J.">
        <title>Candidatus Competibacter-lineage genomes retrieved from metagenomes reveal functional metabolic diversity.</title>
        <authorList>
            <person name="McIlroy S.J."/>
            <person name="Albertsen M."/>
            <person name="Andresen E.K."/>
            <person name="Saunders A.M."/>
            <person name="Kristiansen R."/>
            <person name="Stokholm-Bjerregaard M."/>
            <person name="Nielsen K.L."/>
            <person name="Nielsen P.H."/>
        </authorList>
    </citation>
    <scope>NUCLEOTIDE SEQUENCE [LARGE SCALE GENOMIC DNA]</scope>
    <source>
        <strain evidence="7 8">Run_B_J11</strain>
    </source>
</reference>
<keyword evidence="2" id="KW-0444">Lipid biosynthesis</keyword>
<gene>
    <name evidence="7" type="ORF">BN874_560025</name>
</gene>
<dbReference type="RefSeq" id="WP_051497962.1">
    <property type="nucleotide sequence ID" value="NZ_CBTK010000272.1"/>
</dbReference>
<dbReference type="GO" id="GO:0006654">
    <property type="term" value="P:phosphatidic acid biosynthetic process"/>
    <property type="evidence" value="ECO:0007669"/>
    <property type="project" value="TreeGrafter"/>
</dbReference>
<protein>
    <submittedName>
        <fullName evidence="7">1-acyl-sn-glycerol-3-phosphate acyltransferase</fullName>
        <ecNumber evidence="7">2.3.1.51</ecNumber>
    </submittedName>
</protein>
<evidence type="ECO:0000256" key="2">
    <source>
        <dbReference type="ARBA" id="ARBA00022516"/>
    </source>
</evidence>
<dbReference type="Proteomes" id="UP000019184">
    <property type="component" value="Unassembled WGS sequence"/>
</dbReference>
<dbReference type="Pfam" id="PF01553">
    <property type="entry name" value="Acyltransferase"/>
    <property type="match status" value="1"/>
</dbReference>
<dbReference type="PANTHER" id="PTHR10434">
    <property type="entry name" value="1-ACYL-SN-GLYCEROL-3-PHOSPHATE ACYLTRANSFERASE"/>
    <property type="match status" value="1"/>
</dbReference>
<comment type="pathway">
    <text evidence="1">Lipid metabolism.</text>
</comment>
<dbReference type="OrthoDB" id="9806880at2"/>
<keyword evidence="8" id="KW-1185">Reference proteome</keyword>
<sequence length="273" mass="30079">MIIRNSNVWLPTVRRLRRAPLVALHLLVGVGVAALLRPRRDGTVSCRPLAVWSRVLCWIMGVRIVISGQPQPGAALFVANHLSWLDIFCIASACPTHFLAKREVADWPLFGWLARRAGTAFIRRGGDNGAGEAAEHLTWRLRNRGRVLVFPEGTSTNGGTVRRFYPRLFQAALHARCPVQAIALRYPHPDGIHPKAPFIGDATLLPHLWQLLGELQIVAELWFCEPLPTVGRTRDDLARQAHAQVCAALNLSTSERVPAPMITSPVITSVSCG</sequence>
<evidence type="ECO:0000256" key="4">
    <source>
        <dbReference type="ARBA" id="ARBA00023098"/>
    </source>
</evidence>
<dbReference type="CDD" id="cd07989">
    <property type="entry name" value="LPLAT_AGPAT-like"/>
    <property type="match status" value="1"/>
</dbReference>
<dbReference type="EMBL" id="CBTK010000272">
    <property type="protein sequence ID" value="CDH46709.1"/>
    <property type="molecule type" value="Genomic_DNA"/>
</dbReference>
<dbReference type="SMART" id="SM00563">
    <property type="entry name" value="PlsC"/>
    <property type="match status" value="1"/>
</dbReference>
<organism evidence="7 8">
    <name type="scientific">Candidatus Contendobacter odensis Run_B_J11</name>
    <dbReference type="NCBI Taxonomy" id="1400861"/>
    <lineage>
        <taxon>Bacteria</taxon>
        <taxon>Pseudomonadati</taxon>
        <taxon>Pseudomonadota</taxon>
        <taxon>Gammaproteobacteria</taxon>
        <taxon>Candidatus Competibacteraceae</taxon>
        <taxon>Candidatus Contendibacter</taxon>
    </lineage>
</organism>